<feature type="transmembrane region" description="Helical" evidence="1">
    <location>
        <begin position="12"/>
        <end position="35"/>
    </location>
</feature>
<evidence type="ECO:0000256" key="1">
    <source>
        <dbReference type="SAM" id="Phobius"/>
    </source>
</evidence>
<keyword evidence="1" id="KW-1133">Transmembrane helix</keyword>
<name>A0A7X9ZW31_9BURK</name>
<dbReference type="AlphaFoldDB" id="A0A7X9ZW31"/>
<keyword evidence="3" id="KW-1185">Reference proteome</keyword>
<evidence type="ECO:0000313" key="2">
    <source>
        <dbReference type="EMBL" id="NML30276.1"/>
    </source>
</evidence>
<reference evidence="2 3" key="1">
    <citation type="submission" date="2020-04" db="EMBL/GenBank/DDBJ databases">
        <title>Paraburkholderia sp. G-4-1-8 isolated from soil.</title>
        <authorList>
            <person name="Dahal R.H."/>
        </authorList>
    </citation>
    <scope>NUCLEOTIDE SEQUENCE [LARGE SCALE GENOMIC DNA]</scope>
    <source>
        <strain evidence="2 3">G-4-1-8</strain>
    </source>
</reference>
<keyword evidence="1" id="KW-0812">Transmembrane</keyword>
<keyword evidence="1" id="KW-0472">Membrane</keyword>
<sequence>MKRIMRNIATAFAFVAGEILVVLMLCVALVCKLTARIGESGRSRPPR</sequence>
<dbReference type="Proteomes" id="UP000583127">
    <property type="component" value="Unassembled WGS sequence"/>
</dbReference>
<dbReference type="RefSeq" id="WP_169496552.1">
    <property type="nucleotide sequence ID" value="NZ_JABBFZ010000002.1"/>
</dbReference>
<dbReference type="EMBL" id="JABBFZ010000002">
    <property type="protein sequence ID" value="NML30276.1"/>
    <property type="molecule type" value="Genomic_DNA"/>
</dbReference>
<evidence type="ECO:0000313" key="3">
    <source>
        <dbReference type="Proteomes" id="UP000583127"/>
    </source>
</evidence>
<proteinExistence type="predicted"/>
<gene>
    <name evidence="2" type="ORF">HHL14_05460</name>
</gene>
<comment type="caution">
    <text evidence="2">The sequence shown here is derived from an EMBL/GenBank/DDBJ whole genome shotgun (WGS) entry which is preliminary data.</text>
</comment>
<protein>
    <submittedName>
        <fullName evidence="2">Uncharacterized protein</fullName>
    </submittedName>
</protein>
<organism evidence="2 3">
    <name type="scientific">Paraburkholderia antibiotica</name>
    <dbReference type="NCBI Taxonomy" id="2728839"/>
    <lineage>
        <taxon>Bacteria</taxon>
        <taxon>Pseudomonadati</taxon>
        <taxon>Pseudomonadota</taxon>
        <taxon>Betaproteobacteria</taxon>
        <taxon>Burkholderiales</taxon>
        <taxon>Burkholderiaceae</taxon>
        <taxon>Paraburkholderia</taxon>
    </lineage>
</organism>
<accession>A0A7X9ZW31</accession>